<dbReference type="PANTHER" id="PTHR41287">
    <property type="match status" value="1"/>
</dbReference>
<feature type="domain" description="Terminase large subunit-like endonuclease" evidence="2">
    <location>
        <begin position="263"/>
        <end position="548"/>
    </location>
</feature>
<proteinExistence type="predicted"/>
<dbReference type="PATRIC" id="fig|1423.173.peg.253"/>
<organism evidence="3 4">
    <name type="scientific">Bacillus subtilis</name>
    <dbReference type="NCBI Taxonomy" id="1423"/>
    <lineage>
        <taxon>Bacteria</taxon>
        <taxon>Bacillati</taxon>
        <taxon>Bacillota</taxon>
        <taxon>Bacilli</taxon>
        <taxon>Bacillales</taxon>
        <taxon>Bacillaceae</taxon>
        <taxon>Bacillus</taxon>
    </lineage>
</organism>
<sequence length="568" mass="65366">MVDHVKAYAQAVISGEIVAGEYIILACKRHMEDLERSKLAPFNYYFDVEEANARIDFTEILPNPETGEPVELLSYQKWIIGSIFGWKRKDNGNRRFKRALITKARRNGKTFLVSTMGTNEFFLCETPKRNRKIVFASNALKQARIGFEYMKDQIRTLTNGSKAMKKRVKILDAEIKDLYSGSTAYPISSDTSTGDGFAATVAIIDEWHESQDLKMYNLLKSGQIALKNSLLAIISTAGLNPNVPMYREVQMLKKVLRKERSMDDYFIAIYEQDDVEKEAELPETWIKSNPILEHPEIGETVMESLKMDLIAAKEQRNLNALYVKNFNVWRQVSEESFISIDDWNACAVDEAPDLVGREVYIGLDMSRSDDLTAASWIYPLDDEARRYYVDSHSFVATKGGLDQKISRDKIDYREMADRGYCTITDKETGIINQQQVIDYIKHRIKSQKLKVKGILYDPHAISLVLNELEEYPLIEVGQGAKRLSPPAKDFRLCVYDKRIIHTDNPLLTIAVNNAIVKEFNDLIRIDKDKNREKIDPIAAMITAHYEAMHYYTDEFDWNSYYESEEFTL</sequence>
<protein>
    <submittedName>
        <fullName evidence="3">Terminase large subunit</fullName>
    </submittedName>
</protein>
<evidence type="ECO:0000313" key="3">
    <source>
        <dbReference type="EMBL" id="KIU13133.1"/>
    </source>
</evidence>
<evidence type="ECO:0000259" key="2">
    <source>
        <dbReference type="Pfam" id="PF20441"/>
    </source>
</evidence>
<gene>
    <name evidence="3" type="ORF">SC09_Contig17orf00300</name>
</gene>
<dbReference type="Proteomes" id="UP000032247">
    <property type="component" value="Unassembled WGS sequence"/>
</dbReference>
<dbReference type="InterPro" id="IPR046461">
    <property type="entry name" value="TerL_ATPase"/>
</dbReference>
<dbReference type="PANTHER" id="PTHR41287:SF1">
    <property type="entry name" value="PROTEIN YMFN"/>
    <property type="match status" value="1"/>
</dbReference>
<reference evidence="3 4" key="1">
    <citation type="submission" date="2014-12" db="EMBL/GenBank/DDBJ databases">
        <title>Comparative genome analysis of Bacillus coagulans HM-08, Clostridium butyricum HM-68, Bacillus subtilis HM-66 and Bacillus licheniformis BL-09.</title>
        <authorList>
            <person name="Zhang H."/>
        </authorList>
    </citation>
    <scope>NUCLEOTIDE SEQUENCE [LARGE SCALE GENOMIC DNA]</scope>
    <source>
        <strain evidence="3 4">HM-66</strain>
    </source>
</reference>
<dbReference type="GO" id="GO:0004519">
    <property type="term" value="F:endonuclease activity"/>
    <property type="evidence" value="ECO:0007669"/>
    <property type="project" value="InterPro"/>
</dbReference>
<dbReference type="RefSeq" id="WP_043857127.1">
    <property type="nucleotide sequence ID" value="NZ_CAJNPU010000001.1"/>
</dbReference>
<dbReference type="InterPro" id="IPR005021">
    <property type="entry name" value="Terminase_largesu-like"/>
</dbReference>
<dbReference type="EMBL" id="JXBC01000001">
    <property type="protein sequence ID" value="KIU13133.1"/>
    <property type="molecule type" value="Genomic_DNA"/>
</dbReference>
<dbReference type="Pfam" id="PF03354">
    <property type="entry name" value="TerL_ATPase"/>
    <property type="match status" value="1"/>
</dbReference>
<evidence type="ECO:0000259" key="1">
    <source>
        <dbReference type="Pfam" id="PF03354"/>
    </source>
</evidence>
<feature type="domain" description="Terminase large subunit-like ATPase" evidence="1">
    <location>
        <begin position="75"/>
        <end position="253"/>
    </location>
</feature>
<dbReference type="InterPro" id="IPR027417">
    <property type="entry name" value="P-loop_NTPase"/>
</dbReference>
<dbReference type="AlphaFoldDB" id="A0A0D1IV26"/>
<name>A0A0D1IV26_BACIU</name>
<accession>A0A0D1IV26</accession>
<evidence type="ECO:0000313" key="4">
    <source>
        <dbReference type="Proteomes" id="UP000032247"/>
    </source>
</evidence>
<comment type="caution">
    <text evidence="3">The sequence shown here is derived from an EMBL/GenBank/DDBJ whole genome shotgun (WGS) entry which is preliminary data.</text>
</comment>
<dbReference type="Gene3D" id="3.40.50.300">
    <property type="entry name" value="P-loop containing nucleotide triphosphate hydrolases"/>
    <property type="match status" value="1"/>
</dbReference>
<dbReference type="InterPro" id="IPR046462">
    <property type="entry name" value="TerL_nuclease"/>
</dbReference>
<dbReference type="Pfam" id="PF20441">
    <property type="entry name" value="TerL_nuclease"/>
    <property type="match status" value="1"/>
</dbReference>